<organism evidence="1 2">
    <name type="scientific">Chroogloeocystis siderophila 5.2 s.c.1</name>
    <dbReference type="NCBI Taxonomy" id="247279"/>
    <lineage>
        <taxon>Bacteria</taxon>
        <taxon>Bacillati</taxon>
        <taxon>Cyanobacteriota</taxon>
        <taxon>Cyanophyceae</taxon>
        <taxon>Oscillatoriophycideae</taxon>
        <taxon>Chroococcales</taxon>
        <taxon>Chroococcaceae</taxon>
        <taxon>Chroogloeocystis</taxon>
    </lineage>
</organism>
<dbReference type="Proteomes" id="UP000185984">
    <property type="component" value="Unassembled WGS sequence"/>
</dbReference>
<dbReference type="STRING" id="247279.NIES1031_05695"/>
<protein>
    <submittedName>
        <fullName evidence="1">Uncharacterized protein</fullName>
    </submittedName>
</protein>
<dbReference type="EMBL" id="MRCC01000004">
    <property type="protein sequence ID" value="OKH28066.1"/>
    <property type="molecule type" value="Genomic_DNA"/>
</dbReference>
<evidence type="ECO:0000313" key="2">
    <source>
        <dbReference type="Proteomes" id="UP000185984"/>
    </source>
</evidence>
<proteinExistence type="predicted"/>
<reference evidence="1 2" key="1">
    <citation type="submission" date="2016-11" db="EMBL/GenBank/DDBJ databases">
        <title>Draft Genome Sequences of Nine Cyanobacterial Strains from Diverse Habitats.</title>
        <authorList>
            <person name="Zhu T."/>
            <person name="Hou S."/>
            <person name="Lu X."/>
            <person name="Hess W.R."/>
        </authorList>
    </citation>
    <scope>NUCLEOTIDE SEQUENCE [LARGE SCALE GENOMIC DNA]</scope>
    <source>
        <strain evidence="1 2">5.2 s.c.1</strain>
    </source>
</reference>
<sequence>MLIDLLELSDPILLRAARQIYLTYRELRPDTAEQPTGVVINRLTYRGRLLFSKKPILLPLEEFIPIVEIESNEDESDF</sequence>
<name>A0A1U7HWV4_9CHRO</name>
<comment type="caution">
    <text evidence="1">The sequence shown here is derived from an EMBL/GenBank/DDBJ whole genome shotgun (WGS) entry which is preliminary data.</text>
</comment>
<dbReference type="AlphaFoldDB" id="A0A1U7HWV4"/>
<dbReference type="OrthoDB" id="531597at2"/>
<keyword evidence="2" id="KW-1185">Reference proteome</keyword>
<accession>A0A1U7HWV4</accession>
<gene>
    <name evidence="1" type="ORF">NIES1031_05695</name>
</gene>
<evidence type="ECO:0000313" key="1">
    <source>
        <dbReference type="EMBL" id="OKH28066.1"/>
    </source>
</evidence>